<evidence type="ECO:0000313" key="5">
    <source>
        <dbReference type="Proteomes" id="UP000325372"/>
    </source>
</evidence>
<keyword evidence="4" id="KW-0449">Lipoprotein</keyword>
<protein>
    <submittedName>
        <fullName evidence="4">VacJ family lipoprotein</fullName>
    </submittedName>
</protein>
<dbReference type="PANTHER" id="PTHR30035:SF3">
    <property type="entry name" value="INTERMEMBRANE PHOSPHOLIPID TRANSPORT SYSTEM LIPOPROTEIN MLAA"/>
    <property type="match status" value="1"/>
</dbReference>
<keyword evidence="2 3" id="KW-0732">Signal</keyword>
<proteinExistence type="inferred from homology"/>
<dbReference type="PRINTS" id="PR01805">
    <property type="entry name" value="VACJLIPOPROT"/>
</dbReference>
<keyword evidence="5" id="KW-1185">Reference proteome</keyword>
<dbReference type="InterPro" id="IPR007428">
    <property type="entry name" value="MlaA"/>
</dbReference>
<reference evidence="4 5" key="1">
    <citation type="submission" date="2019-09" db="EMBL/GenBank/DDBJ databases">
        <title>Wenzhouxiangella sp. Genome sequencing and assembly.</title>
        <authorList>
            <person name="Zhang R."/>
        </authorList>
    </citation>
    <scope>NUCLEOTIDE SEQUENCE [LARGE SCALE GENOMIC DNA]</scope>
    <source>
        <strain evidence="4 5">W260</strain>
    </source>
</reference>
<evidence type="ECO:0000256" key="2">
    <source>
        <dbReference type="ARBA" id="ARBA00022729"/>
    </source>
</evidence>
<dbReference type="Proteomes" id="UP000325372">
    <property type="component" value="Unassembled WGS sequence"/>
</dbReference>
<evidence type="ECO:0000256" key="1">
    <source>
        <dbReference type="ARBA" id="ARBA00010634"/>
    </source>
</evidence>
<dbReference type="AlphaFoldDB" id="A0A5N0T7F8"/>
<comment type="caution">
    <text evidence="4">The sequence shown here is derived from an EMBL/GenBank/DDBJ whole genome shotgun (WGS) entry which is preliminary data.</text>
</comment>
<gene>
    <name evidence="4" type="ORF">F3N42_11245</name>
</gene>
<evidence type="ECO:0000313" key="4">
    <source>
        <dbReference type="EMBL" id="KAA9130923.1"/>
    </source>
</evidence>
<dbReference type="EMBL" id="VYXP01000006">
    <property type="protein sequence ID" value="KAA9130923.1"/>
    <property type="molecule type" value="Genomic_DNA"/>
</dbReference>
<name>A0A5N0T7F8_9GAMM</name>
<feature type="chain" id="PRO_5024396971" evidence="3">
    <location>
        <begin position="23"/>
        <end position="245"/>
    </location>
</feature>
<dbReference type="PANTHER" id="PTHR30035">
    <property type="entry name" value="LIPOPROTEIN VACJ-RELATED"/>
    <property type="match status" value="1"/>
</dbReference>
<sequence>MSFSRRGHWLAIALCALLSACAGTQNRHTDPVNDPWEGYNRKMHAFNMGLDRAVLRPVAKGYDTITPDPLQRGIGNFFRNLSYPVTALNQIFQGKFVELGESTDRFIKNTTFGLLGFIDVATMTDVPFHDEDFGQTMATWGWEDSRYFVLPIFGPSTIRDTFGRSVYGTVHPISIYAREQGNYWPAVADVIQFRAQLLPRDEQISSAYDPYVLIRDAWLQNRTYLIYDGEPPEPDYDAYLQDLEE</sequence>
<accession>A0A5N0T7F8</accession>
<dbReference type="Pfam" id="PF04333">
    <property type="entry name" value="MlaA"/>
    <property type="match status" value="1"/>
</dbReference>
<dbReference type="GO" id="GO:0016020">
    <property type="term" value="C:membrane"/>
    <property type="evidence" value="ECO:0007669"/>
    <property type="project" value="InterPro"/>
</dbReference>
<dbReference type="GO" id="GO:0120010">
    <property type="term" value="P:intermembrane phospholipid transfer"/>
    <property type="evidence" value="ECO:0007669"/>
    <property type="project" value="TreeGrafter"/>
</dbReference>
<comment type="similarity">
    <text evidence="1">Belongs to the MlaA family.</text>
</comment>
<evidence type="ECO:0000256" key="3">
    <source>
        <dbReference type="SAM" id="SignalP"/>
    </source>
</evidence>
<feature type="signal peptide" evidence="3">
    <location>
        <begin position="1"/>
        <end position="22"/>
    </location>
</feature>
<dbReference type="RefSeq" id="WP_150864561.1">
    <property type="nucleotide sequence ID" value="NZ_VYXP01000006.1"/>
</dbReference>
<organism evidence="4 5">
    <name type="scientific">Marinihelvus fidelis</name>
    <dbReference type="NCBI Taxonomy" id="2613842"/>
    <lineage>
        <taxon>Bacteria</taxon>
        <taxon>Pseudomonadati</taxon>
        <taxon>Pseudomonadota</taxon>
        <taxon>Gammaproteobacteria</taxon>
        <taxon>Chromatiales</taxon>
        <taxon>Wenzhouxiangellaceae</taxon>
        <taxon>Marinihelvus</taxon>
    </lineage>
</organism>
<dbReference type="PROSITE" id="PS51257">
    <property type="entry name" value="PROKAR_LIPOPROTEIN"/>
    <property type="match status" value="1"/>
</dbReference>